<feature type="transmembrane region" description="Helical" evidence="1">
    <location>
        <begin position="139"/>
        <end position="160"/>
    </location>
</feature>
<evidence type="ECO:0000256" key="1">
    <source>
        <dbReference type="SAM" id="Phobius"/>
    </source>
</evidence>
<name>A0ABW2IKA8_9PROT</name>
<protein>
    <submittedName>
        <fullName evidence="2">DUF2975 domain-containing protein</fullName>
    </submittedName>
</protein>
<gene>
    <name evidence="2" type="ORF">ACFQS8_07360</name>
</gene>
<evidence type="ECO:0000313" key="2">
    <source>
        <dbReference type="EMBL" id="MFC7291427.1"/>
    </source>
</evidence>
<accession>A0ABW2IKA8</accession>
<dbReference type="Proteomes" id="UP001596492">
    <property type="component" value="Unassembled WGS sequence"/>
</dbReference>
<evidence type="ECO:0000313" key="3">
    <source>
        <dbReference type="Proteomes" id="UP001596492"/>
    </source>
</evidence>
<keyword evidence="1" id="KW-1133">Transmembrane helix</keyword>
<proteinExistence type="predicted"/>
<keyword evidence="3" id="KW-1185">Reference proteome</keyword>
<comment type="caution">
    <text evidence="2">The sequence shown here is derived from an EMBL/GenBank/DDBJ whole genome shotgun (WGS) entry which is preliminary data.</text>
</comment>
<keyword evidence="1" id="KW-0812">Transmembrane</keyword>
<reference evidence="3" key="1">
    <citation type="journal article" date="2019" name="Int. J. Syst. Evol. Microbiol.">
        <title>The Global Catalogue of Microorganisms (GCM) 10K type strain sequencing project: providing services to taxonomists for standard genome sequencing and annotation.</title>
        <authorList>
            <consortium name="The Broad Institute Genomics Platform"/>
            <consortium name="The Broad Institute Genome Sequencing Center for Infectious Disease"/>
            <person name="Wu L."/>
            <person name="Ma J."/>
        </authorList>
    </citation>
    <scope>NUCLEOTIDE SEQUENCE [LARGE SCALE GENOMIC DNA]</scope>
    <source>
        <strain evidence="3">CCUG 51308</strain>
    </source>
</reference>
<dbReference type="EMBL" id="JBHTBR010000004">
    <property type="protein sequence ID" value="MFC7291427.1"/>
    <property type="molecule type" value="Genomic_DNA"/>
</dbReference>
<feature type="transmembrane region" description="Helical" evidence="1">
    <location>
        <begin position="110"/>
        <end position="133"/>
    </location>
</feature>
<organism evidence="2 3">
    <name type="scientific">Hirschia litorea</name>
    <dbReference type="NCBI Taxonomy" id="1199156"/>
    <lineage>
        <taxon>Bacteria</taxon>
        <taxon>Pseudomonadati</taxon>
        <taxon>Pseudomonadota</taxon>
        <taxon>Alphaproteobacteria</taxon>
        <taxon>Hyphomonadales</taxon>
        <taxon>Hyphomonadaceae</taxon>
        <taxon>Hirschia</taxon>
    </lineage>
</organism>
<keyword evidence="1" id="KW-0472">Membrane</keyword>
<dbReference type="RefSeq" id="WP_382166656.1">
    <property type="nucleotide sequence ID" value="NZ_JBHTBR010000004.1"/>
</dbReference>
<sequence length="181" mass="20033">MSENTLPRPTIRLCNICKWVTLLGAVLLVIQLVFGEGLNEIVSNHWNMLPSQIRAATEYSPMKKMLVYSIAALNYVGMFLLAGGIWRIFHTLQKYGPFSPQASNAMKFMGLSVFVMAAISIVLPTFMGLAITLNNPPQMHVFTVQLSAGSISMLLVGFVLRILGRAMLQAANIAEENRQFI</sequence>
<feature type="transmembrane region" description="Helical" evidence="1">
    <location>
        <begin position="66"/>
        <end position="89"/>
    </location>
</feature>